<feature type="non-terminal residue" evidence="7">
    <location>
        <position position="613"/>
    </location>
</feature>
<organism evidence="7 8">
    <name type="scientific">Athelia psychrophila</name>
    <dbReference type="NCBI Taxonomy" id="1759441"/>
    <lineage>
        <taxon>Eukaryota</taxon>
        <taxon>Fungi</taxon>
        <taxon>Dikarya</taxon>
        <taxon>Basidiomycota</taxon>
        <taxon>Agaricomycotina</taxon>
        <taxon>Agaricomycetes</taxon>
        <taxon>Agaricomycetidae</taxon>
        <taxon>Atheliales</taxon>
        <taxon>Atheliaceae</taxon>
        <taxon>Athelia</taxon>
    </lineage>
</organism>
<evidence type="ECO:0000256" key="5">
    <source>
        <dbReference type="SAM" id="MobiDB-lite"/>
    </source>
</evidence>
<feature type="compositionally biased region" description="Low complexity" evidence="5">
    <location>
        <begin position="144"/>
        <end position="154"/>
    </location>
</feature>
<accession>A0A166E0D7</accession>
<evidence type="ECO:0000313" key="8">
    <source>
        <dbReference type="Proteomes" id="UP000076532"/>
    </source>
</evidence>
<evidence type="ECO:0000256" key="2">
    <source>
        <dbReference type="ARBA" id="ARBA00022771"/>
    </source>
</evidence>
<evidence type="ECO:0000313" key="7">
    <source>
        <dbReference type="EMBL" id="KZP15262.1"/>
    </source>
</evidence>
<protein>
    <recommendedName>
        <fullName evidence="6">MYND-type domain-containing protein</fullName>
    </recommendedName>
</protein>
<evidence type="ECO:0000256" key="3">
    <source>
        <dbReference type="ARBA" id="ARBA00022833"/>
    </source>
</evidence>
<feature type="region of interest" description="Disordered" evidence="5">
    <location>
        <begin position="134"/>
        <end position="156"/>
    </location>
</feature>
<evidence type="ECO:0000256" key="4">
    <source>
        <dbReference type="PROSITE-ProRule" id="PRU00134"/>
    </source>
</evidence>
<proteinExistence type="predicted"/>
<name>A0A166E0D7_9AGAM</name>
<dbReference type="InterPro" id="IPR002893">
    <property type="entry name" value="Znf_MYND"/>
</dbReference>
<keyword evidence="3" id="KW-0862">Zinc</keyword>
<dbReference type="EMBL" id="KV417607">
    <property type="protein sequence ID" value="KZP15262.1"/>
    <property type="molecule type" value="Genomic_DNA"/>
</dbReference>
<dbReference type="Pfam" id="PF01753">
    <property type="entry name" value="zf-MYND"/>
    <property type="match status" value="1"/>
</dbReference>
<sequence length="613" mass="68389">MTWTSKQIEVFLSFPFQELERRLLVKTTAERFDPGQRLTIGVPKSIRDWKELIAPHTPSESDIASLNRGLPPDKITDLIVLVIGQTTQDVEFTHPSVILHIKGLVVNWPTIWIWVRLLHTKFVNVRDQSSLLSKEQLETEQTRSRSGGSTDSTSKQLSTLVKKTDGVLQMLSTLWIEEGTKGRAIMGFPSCDIFSESLSHARSEIEQLVLAGCGGSAEAVAKVAFRRVAHNLHWLEQQAAETRLGPDMTDRYYQLNEDAAYAHSMHMDGPPVLRGAFRAHTGCITLLVDVMCHMLALHRPPAQLALFYVSIHIIMIQITDIRPYSGFLELLETPFLDFITRAGLMTRNFPARLQPTVKTFVGCCIDLLRKLAFFCIYRPILSRINQGLRVTAISAIMNRSDIPIAAGLLDLRSKIGPLLEAYETYKRSPPPIFCCGSRQCDSADNEGVLYRCSGCKLALYCSVACQKRDWRGPHKTLCNAMNKRAESSLPLSSPDLRWFAHLMTDDLLHPQFPRIRFAASAGLHATDMMALNFISQARPRPDVIDTTTAGPYAPDGIVGEAWHLCLGFRKSGHRTHHSTHTMAVSAILPNGDITAKITALLTYPIAKEIVAAD</sequence>
<dbReference type="Proteomes" id="UP000076532">
    <property type="component" value="Unassembled WGS sequence"/>
</dbReference>
<keyword evidence="8" id="KW-1185">Reference proteome</keyword>
<gene>
    <name evidence="7" type="ORF">FIBSPDRAFT_935351</name>
</gene>
<dbReference type="OrthoDB" id="432970at2759"/>
<dbReference type="PROSITE" id="PS50865">
    <property type="entry name" value="ZF_MYND_2"/>
    <property type="match status" value="1"/>
</dbReference>
<dbReference type="GO" id="GO:0008270">
    <property type="term" value="F:zinc ion binding"/>
    <property type="evidence" value="ECO:0007669"/>
    <property type="project" value="UniProtKB-KW"/>
</dbReference>
<keyword evidence="2 4" id="KW-0863">Zinc-finger</keyword>
<keyword evidence="1" id="KW-0479">Metal-binding</keyword>
<evidence type="ECO:0000259" key="6">
    <source>
        <dbReference type="PROSITE" id="PS50865"/>
    </source>
</evidence>
<dbReference type="SUPFAM" id="SSF144232">
    <property type="entry name" value="HIT/MYND zinc finger-like"/>
    <property type="match status" value="1"/>
</dbReference>
<dbReference type="STRING" id="436010.A0A166E0D7"/>
<evidence type="ECO:0000256" key="1">
    <source>
        <dbReference type="ARBA" id="ARBA00022723"/>
    </source>
</evidence>
<dbReference type="AlphaFoldDB" id="A0A166E0D7"/>
<reference evidence="7 8" key="1">
    <citation type="journal article" date="2016" name="Mol. Biol. Evol.">
        <title>Comparative Genomics of Early-Diverging Mushroom-Forming Fungi Provides Insights into the Origins of Lignocellulose Decay Capabilities.</title>
        <authorList>
            <person name="Nagy L.G."/>
            <person name="Riley R."/>
            <person name="Tritt A."/>
            <person name="Adam C."/>
            <person name="Daum C."/>
            <person name="Floudas D."/>
            <person name="Sun H."/>
            <person name="Yadav J.S."/>
            <person name="Pangilinan J."/>
            <person name="Larsson K.H."/>
            <person name="Matsuura K."/>
            <person name="Barry K."/>
            <person name="Labutti K."/>
            <person name="Kuo R."/>
            <person name="Ohm R.A."/>
            <person name="Bhattacharya S.S."/>
            <person name="Shirouzu T."/>
            <person name="Yoshinaga Y."/>
            <person name="Martin F.M."/>
            <person name="Grigoriev I.V."/>
            <person name="Hibbett D.S."/>
        </authorList>
    </citation>
    <scope>NUCLEOTIDE SEQUENCE [LARGE SCALE GENOMIC DNA]</scope>
    <source>
        <strain evidence="7 8">CBS 109695</strain>
    </source>
</reference>
<dbReference type="Gene3D" id="6.10.140.2220">
    <property type="match status" value="1"/>
</dbReference>
<feature type="domain" description="MYND-type" evidence="6">
    <location>
        <begin position="437"/>
        <end position="478"/>
    </location>
</feature>